<feature type="compositionally biased region" description="Polar residues" evidence="1">
    <location>
        <begin position="101"/>
        <end position="113"/>
    </location>
</feature>
<evidence type="ECO:0000256" key="1">
    <source>
        <dbReference type="SAM" id="MobiDB-lite"/>
    </source>
</evidence>
<dbReference type="EMBL" id="JASSZA010000016">
    <property type="protein sequence ID" value="KAK2091715.1"/>
    <property type="molecule type" value="Genomic_DNA"/>
</dbReference>
<organism evidence="2 3">
    <name type="scientific">Saguinus oedipus</name>
    <name type="common">Cotton-top tamarin</name>
    <name type="synonym">Oedipomidas oedipus</name>
    <dbReference type="NCBI Taxonomy" id="9490"/>
    <lineage>
        <taxon>Eukaryota</taxon>
        <taxon>Metazoa</taxon>
        <taxon>Chordata</taxon>
        <taxon>Craniata</taxon>
        <taxon>Vertebrata</taxon>
        <taxon>Euteleostomi</taxon>
        <taxon>Mammalia</taxon>
        <taxon>Eutheria</taxon>
        <taxon>Euarchontoglires</taxon>
        <taxon>Primates</taxon>
        <taxon>Haplorrhini</taxon>
        <taxon>Platyrrhini</taxon>
        <taxon>Cebidae</taxon>
        <taxon>Callitrichinae</taxon>
        <taxon>Saguinus</taxon>
    </lineage>
</organism>
<feature type="region of interest" description="Disordered" evidence="1">
    <location>
        <begin position="93"/>
        <end position="113"/>
    </location>
</feature>
<keyword evidence="3" id="KW-1185">Reference proteome</keyword>
<comment type="caution">
    <text evidence="2">The sequence shown here is derived from an EMBL/GenBank/DDBJ whole genome shotgun (WGS) entry which is preliminary data.</text>
</comment>
<sequence length="113" mass="12460">MLLAFCLHPILLHFPLRRYPEASKFSLMHPLLLSDAAWHNGAESNTEPHVENITLFQNQEDISAVASKEDVMGQTSGKSHAASDAPENLTLFTETADARGRNSSSNQTSVQIR</sequence>
<name>A0ABQ9U3R8_SAGOE</name>
<dbReference type="Proteomes" id="UP001266305">
    <property type="component" value="Unassembled WGS sequence"/>
</dbReference>
<evidence type="ECO:0000313" key="3">
    <source>
        <dbReference type="Proteomes" id="UP001266305"/>
    </source>
</evidence>
<reference evidence="2 3" key="1">
    <citation type="submission" date="2023-05" db="EMBL/GenBank/DDBJ databases">
        <title>B98-5 Cell Line De Novo Hybrid Assembly: An Optical Mapping Approach.</title>
        <authorList>
            <person name="Kananen K."/>
            <person name="Auerbach J.A."/>
            <person name="Kautto E."/>
            <person name="Blachly J.S."/>
        </authorList>
    </citation>
    <scope>NUCLEOTIDE SEQUENCE [LARGE SCALE GENOMIC DNA]</scope>
    <source>
        <strain evidence="2">B95-8</strain>
        <tissue evidence="2">Cell line</tissue>
    </source>
</reference>
<gene>
    <name evidence="2" type="primary">HEG1</name>
    <name evidence="2" type="ORF">P7K49_030999</name>
</gene>
<proteinExistence type="predicted"/>
<feature type="region of interest" description="Disordered" evidence="1">
    <location>
        <begin position="69"/>
        <end position="88"/>
    </location>
</feature>
<accession>A0ABQ9U3R8</accession>
<evidence type="ECO:0000313" key="2">
    <source>
        <dbReference type="EMBL" id="KAK2091715.1"/>
    </source>
</evidence>
<protein>
    <submittedName>
        <fullName evidence="2">Protein HEG 1</fullName>
    </submittedName>
</protein>